<dbReference type="EMBL" id="CP009687">
    <property type="protein sequence ID" value="AKL95834.1"/>
    <property type="molecule type" value="Genomic_DNA"/>
</dbReference>
<dbReference type="InterPro" id="IPR006741">
    <property type="entry name" value="AgrB"/>
</dbReference>
<keyword evidence="2" id="KW-0673">Quorum sensing</keyword>
<organism evidence="8 9">
    <name type="scientific">Clostridium aceticum</name>
    <dbReference type="NCBI Taxonomy" id="84022"/>
    <lineage>
        <taxon>Bacteria</taxon>
        <taxon>Bacillati</taxon>
        <taxon>Bacillota</taxon>
        <taxon>Clostridia</taxon>
        <taxon>Eubacteriales</taxon>
        <taxon>Clostridiaceae</taxon>
        <taxon>Clostridium</taxon>
    </lineage>
</organism>
<keyword evidence="9" id="KW-1185">Reference proteome</keyword>
<evidence type="ECO:0000256" key="6">
    <source>
        <dbReference type="ARBA" id="ARBA00022989"/>
    </source>
</evidence>
<dbReference type="GO" id="GO:0016020">
    <property type="term" value="C:membrane"/>
    <property type="evidence" value="ECO:0007669"/>
    <property type="project" value="InterPro"/>
</dbReference>
<dbReference type="Pfam" id="PF04647">
    <property type="entry name" value="AgrB"/>
    <property type="match status" value="1"/>
</dbReference>
<dbReference type="KEGG" id="cace:CACET_c23880"/>
<dbReference type="OrthoDB" id="2044325at2"/>
<dbReference type="AlphaFoldDB" id="A0A0D8I604"/>
<gene>
    <name evidence="8" type="ORF">CACET_c23880</name>
</gene>
<dbReference type="PATRIC" id="fig|84022.5.peg.2675"/>
<dbReference type="RefSeq" id="WP_044826497.1">
    <property type="nucleotide sequence ID" value="NZ_CP009687.1"/>
</dbReference>
<dbReference type="Proteomes" id="UP000035704">
    <property type="component" value="Chromosome"/>
</dbReference>
<keyword evidence="7" id="KW-0472">Membrane</keyword>
<proteinExistence type="predicted"/>
<dbReference type="SMART" id="SM00793">
    <property type="entry name" value="AgrB"/>
    <property type="match status" value="1"/>
</dbReference>
<reference evidence="8 9" key="1">
    <citation type="submission" date="2014-10" db="EMBL/GenBank/DDBJ databases">
        <title>Genome sequence of Clostridium aceticum DSM 1496.</title>
        <authorList>
            <person name="Poehlein A."/>
            <person name="Schiel-Bengelsdorf B."/>
            <person name="Gottschalk G."/>
            <person name="Duerre P."/>
            <person name="Daniel R."/>
        </authorList>
    </citation>
    <scope>NUCLEOTIDE SEQUENCE [LARGE SCALE GENOMIC DNA]</scope>
    <source>
        <strain evidence="8 9">DSM 1496</strain>
    </source>
</reference>
<keyword evidence="4" id="KW-0812">Transmembrane</keyword>
<keyword evidence="3" id="KW-0645">Protease</keyword>
<keyword evidence="5" id="KW-0378">Hydrolase</keyword>
<dbReference type="STRING" id="84022.CACET_c23880"/>
<accession>A0A0D8I604</accession>
<protein>
    <submittedName>
        <fullName evidence="8">Accessory gene regulator B</fullName>
    </submittedName>
</protein>
<evidence type="ECO:0000313" key="8">
    <source>
        <dbReference type="EMBL" id="AKL95834.1"/>
    </source>
</evidence>
<sequence length="189" mass="22248">MHNLIDIFAYKIYKEKLLSNSDIRKMKYAMKVIWSELEKFIIFLLFFVVLNKVPLFLFSFAVLLSIRSFSGGLHFENNLPCFITSFGFFSLTVFILPHLFTMTIHTALILTLVSIIIISYRSPRPSSFRPILNKKRKRILKYLSLFSTLLWIFVLFKFLLIYNKTFFACGIWSIFLQASQLSIGKEEKQ</sequence>
<dbReference type="GO" id="GO:0006508">
    <property type="term" value="P:proteolysis"/>
    <property type="evidence" value="ECO:0007669"/>
    <property type="project" value="UniProtKB-KW"/>
</dbReference>
<keyword evidence="6" id="KW-1133">Transmembrane helix</keyword>
<dbReference type="GO" id="GO:0008233">
    <property type="term" value="F:peptidase activity"/>
    <property type="evidence" value="ECO:0007669"/>
    <property type="project" value="UniProtKB-KW"/>
</dbReference>
<evidence type="ECO:0000256" key="7">
    <source>
        <dbReference type="ARBA" id="ARBA00023136"/>
    </source>
</evidence>
<evidence type="ECO:0000256" key="3">
    <source>
        <dbReference type="ARBA" id="ARBA00022670"/>
    </source>
</evidence>
<evidence type="ECO:0000256" key="4">
    <source>
        <dbReference type="ARBA" id="ARBA00022692"/>
    </source>
</evidence>
<keyword evidence="1" id="KW-1003">Cell membrane</keyword>
<name>A0A0D8I604_9CLOT</name>
<evidence type="ECO:0000313" key="9">
    <source>
        <dbReference type="Proteomes" id="UP000035704"/>
    </source>
</evidence>
<evidence type="ECO:0000256" key="5">
    <source>
        <dbReference type="ARBA" id="ARBA00022801"/>
    </source>
</evidence>
<evidence type="ECO:0000256" key="1">
    <source>
        <dbReference type="ARBA" id="ARBA00022475"/>
    </source>
</evidence>
<evidence type="ECO:0000256" key="2">
    <source>
        <dbReference type="ARBA" id="ARBA00022654"/>
    </source>
</evidence>
<dbReference type="GO" id="GO:0009372">
    <property type="term" value="P:quorum sensing"/>
    <property type="evidence" value="ECO:0007669"/>
    <property type="project" value="UniProtKB-KW"/>
</dbReference>